<dbReference type="Proteomes" id="UP001266305">
    <property type="component" value="Unassembled WGS sequence"/>
</dbReference>
<protein>
    <submittedName>
        <fullName evidence="2">Uncharacterized protein</fullName>
    </submittedName>
</protein>
<sequence>MWQVKCTGLEFLVSQATLASVSPVFTVTNYDKQGNVTLFERKKSDLYQELGLRARDLRLQDIIDYHHQKQEVYYENGVFESCDNFSMSPDIRLLSFQLRAMAVLGIPFTVVREGQLVTYPLSFEFRAMEAPLQYWINAL</sequence>
<feature type="signal peptide" evidence="1">
    <location>
        <begin position="1"/>
        <end position="19"/>
    </location>
</feature>
<evidence type="ECO:0000256" key="1">
    <source>
        <dbReference type="SAM" id="SignalP"/>
    </source>
</evidence>
<reference evidence="2 3" key="1">
    <citation type="submission" date="2023-05" db="EMBL/GenBank/DDBJ databases">
        <title>B98-5 Cell Line De Novo Hybrid Assembly: An Optical Mapping Approach.</title>
        <authorList>
            <person name="Kananen K."/>
            <person name="Auerbach J.A."/>
            <person name="Kautto E."/>
            <person name="Blachly J.S."/>
        </authorList>
    </citation>
    <scope>NUCLEOTIDE SEQUENCE [LARGE SCALE GENOMIC DNA]</scope>
    <source>
        <strain evidence="2">B95-8</strain>
        <tissue evidence="2">Cell line</tissue>
    </source>
</reference>
<dbReference type="EMBL" id="JASSZA010000013">
    <property type="protein sequence ID" value="KAK2095320.1"/>
    <property type="molecule type" value="Genomic_DNA"/>
</dbReference>
<keyword evidence="1" id="KW-0732">Signal</keyword>
<organism evidence="2 3">
    <name type="scientific">Saguinus oedipus</name>
    <name type="common">Cotton-top tamarin</name>
    <name type="synonym">Oedipomidas oedipus</name>
    <dbReference type="NCBI Taxonomy" id="9490"/>
    <lineage>
        <taxon>Eukaryota</taxon>
        <taxon>Metazoa</taxon>
        <taxon>Chordata</taxon>
        <taxon>Craniata</taxon>
        <taxon>Vertebrata</taxon>
        <taxon>Euteleostomi</taxon>
        <taxon>Mammalia</taxon>
        <taxon>Eutheria</taxon>
        <taxon>Euarchontoglires</taxon>
        <taxon>Primates</taxon>
        <taxon>Haplorrhini</taxon>
        <taxon>Platyrrhini</taxon>
        <taxon>Cebidae</taxon>
        <taxon>Callitrichinae</taxon>
        <taxon>Saguinus</taxon>
    </lineage>
</organism>
<name>A0ABQ9UEX1_SAGOE</name>
<accession>A0ABQ9UEX1</accession>
<proteinExistence type="predicted"/>
<keyword evidence="3" id="KW-1185">Reference proteome</keyword>
<gene>
    <name evidence="2" type="ORF">P7K49_026736</name>
</gene>
<evidence type="ECO:0000313" key="2">
    <source>
        <dbReference type="EMBL" id="KAK2095320.1"/>
    </source>
</evidence>
<comment type="caution">
    <text evidence="2">The sequence shown here is derived from an EMBL/GenBank/DDBJ whole genome shotgun (WGS) entry which is preliminary data.</text>
</comment>
<feature type="chain" id="PRO_5046459951" evidence="1">
    <location>
        <begin position="20"/>
        <end position="139"/>
    </location>
</feature>
<evidence type="ECO:0000313" key="3">
    <source>
        <dbReference type="Proteomes" id="UP001266305"/>
    </source>
</evidence>